<dbReference type="RefSeq" id="WP_271919755.1">
    <property type="nucleotide sequence ID" value="NZ_JAQNDO010000001.1"/>
</dbReference>
<keyword evidence="3" id="KW-1185">Reference proteome</keyword>
<keyword evidence="1" id="KW-1133">Transmembrane helix</keyword>
<comment type="caution">
    <text evidence="2">The sequence shown here is derived from an EMBL/GenBank/DDBJ whole genome shotgun (WGS) entry which is preliminary data.</text>
</comment>
<keyword evidence="1" id="KW-0812">Transmembrane</keyword>
<evidence type="ECO:0000256" key="1">
    <source>
        <dbReference type="SAM" id="Phobius"/>
    </source>
</evidence>
<name>A0ABT5ER65_9BACT</name>
<proteinExistence type="predicted"/>
<evidence type="ECO:0000313" key="3">
    <source>
        <dbReference type="Proteomes" id="UP001221411"/>
    </source>
</evidence>
<gene>
    <name evidence="2" type="ORF">POL67_21070</name>
</gene>
<dbReference type="Proteomes" id="UP001221411">
    <property type="component" value="Unassembled WGS sequence"/>
</dbReference>
<dbReference type="EMBL" id="JAQNDO010000001">
    <property type="protein sequence ID" value="MDC0743834.1"/>
    <property type="molecule type" value="Genomic_DNA"/>
</dbReference>
<evidence type="ECO:0000313" key="2">
    <source>
        <dbReference type="EMBL" id="MDC0743834.1"/>
    </source>
</evidence>
<protein>
    <submittedName>
        <fullName evidence="2">Uncharacterized protein</fullName>
    </submittedName>
</protein>
<sequence length="128" mass="14511">MANVKEKLVHTDDFGGVMDAFFDQLGTDLRFLTNGVRIDERPLVGSLVPMAEQMAGRPLRFKEMKLLRLHEHRLTHGMLYFAGWLGVVLLFEDIGMGVLAMSESDMRGPTLYGRFRFVATERPAKPLN</sequence>
<reference evidence="2 3" key="1">
    <citation type="submission" date="2022-11" db="EMBL/GenBank/DDBJ databases">
        <title>Minimal conservation of predation-associated metabolite biosynthetic gene clusters underscores biosynthetic potential of Myxococcota including descriptions for ten novel species: Archangium lansinium sp. nov., Myxococcus landrumus sp. nov., Nannocystis bai.</title>
        <authorList>
            <person name="Ahearne A."/>
            <person name="Stevens C."/>
            <person name="Dowd S."/>
        </authorList>
    </citation>
    <scope>NUCLEOTIDE SEQUENCE [LARGE SCALE GENOMIC DNA]</scope>
    <source>
        <strain evidence="2 3">RJM3</strain>
    </source>
</reference>
<keyword evidence="1" id="KW-0472">Membrane</keyword>
<feature type="transmembrane region" description="Helical" evidence="1">
    <location>
        <begin position="78"/>
        <end position="101"/>
    </location>
</feature>
<organism evidence="2 3">
    <name type="scientific">Polyangium mundeleinium</name>
    <dbReference type="NCBI Taxonomy" id="2995306"/>
    <lineage>
        <taxon>Bacteria</taxon>
        <taxon>Pseudomonadati</taxon>
        <taxon>Myxococcota</taxon>
        <taxon>Polyangia</taxon>
        <taxon>Polyangiales</taxon>
        <taxon>Polyangiaceae</taxon>
        <taxon>Polyangium</taxon>
    </lineage>
</organism>
<accession>A0ABT5ER65</accession>